<dbReference type="EMBL" id="AFYH01041516">
    <property type="status" value="NOT_ANNOTATED_CDS"/>
    <property type="molecule type" value="Genomic_DNA"/>
</dbReference>
<dbReference type="KEGG" id="lcm:102364604"/>
<dbReference type="PANTHER" id="PTHR36680">
    <property type="entry name" value="HYPOTHETICAL LOC498675"/>
    <property type="match status" value="1"/>
</dbReference>
<dbReference type="GeneTree" id="ENSGT00390000000252"/>
<dbReference type="OrthoDB" id="9414700at2759"/>
<evidence type="ECO:0000256" key="1">
    <source>
        <dbReference type="SAM" id="MobiDB-lite"/>
    </source>
</evidence>
<evidence type="ECO:0000313" key="3">
    <source>
        <dbReference type="Proteomes" id="UP000008672"/>
    </source>
</evidence>
<dbReference type="AlphaFoldDB" id="M3XIC4"/>
<reference evidence="2" key="3">
    <citation type="submission" date="2025-09" db="UniProtKB">
        <authorList>
            <consortium name="Ensembl"/>
        </authorList>
    </citation>
    <scope>IDENTIFICATION</scope>
</reference>
<name>M3XIC4_LATCH</name>
<keyword evidence="3" id="KW-1185">Reference proteome</keyword>
<feature type="region of interest" description="Disordered" evidence="1">
    <location>
        <begin position="30"/>
        <end position="53"/>
    </location>
</feature>
<dbReference type="Ensembl" id="ENSLACT00000025894.1">
    <property type="protein sequence ID" value="ENSLACP00000022480.1"/>
    <property type="gene ID" value="ENSLACG00000022499.1"/>
</dbReference>
<gene>
    <name evidence="2" type="primary">C3orf62</name>
</gene>
<dbReference type="HOGENOM" id="CLU_091203_0_0_1"/>
<reference evidence="3" key="1">
    <citation type="submission" date="2011-08" db="EMBL/GenBank/DDBJ databases">
        <title>The draft genome of Latimeria chalumnae.</title>
        <authorList>
            <person name="Di Palma F."/>
            <person name="Alfoldi J."/>
            <person name="Johnson J."/>
            <person name="Berlin A."/>
            <person name="Gnerre S."/>
            <person name="Jaffe D."/>
            <person name="MacCallum I."/>
            <person name="Young S."/>
            <person name="Walker B.J."/>
            <person name="Lander E."/>
            <person name="Lindblad-Toh K."/>
        </authorList>
    </citation>
    <scope>NUCLEOTIDE SEQUENCE [LARGE SCALE GENOMIC DNA]</scope>
    <source>
        <strain evidence="3">Wild caught</strain>
    </source>
</reference>
<accession>M3XIC4</accession>
<dbReference type="FunCoup" id="M3XIC4">
    <property type="interactions" value="50"/>
</dbReference>
<dbReference type="EMBL" id="AFYH01041515">
    <property type="status" value="NOT_ANNOTATED_CDS"/>
    <property type="molecule type" value="Genomic_DNA"/>
</dbReference>
<dbReference type="OMA" id="NWRKDSL"/>
<dbReference type="InterPro" id="IPR031670">
    <property type="entry name" value="DUF4712"/>
</dbReference>
<dbReference type="InParanoid" id="M3XIC4"/>
<dbReference type="eggNOG" id="ENOG502S5U4">
    <property type="taxonomic scope" value="Eukaryota"/>
</dbReference>
<dbReference type="PANTHER" id="PTHR36680:SF1">
    <property type="entry name" value="HYPOTHETICAL LOC498675"/>
    <property type="match status" value="1"/>
</dbReference>
<evidence type="ECO:0000313" key="2">
    <source>
        <dbReference type="Ensembl" id="ENSLACP00000022480.1"/>
    </source>
</evidence>
<organism evidence="2 3">
    <name type="scientific">Latimeria chalumnae</name>
    <name type="common">Coelacanth</name>
    <dbReference type="NCBI Taxonomy" id="7897"/>
    <lineage>
        <taxon>Eukaryota</taxon>
        <taxon>Metazoa</taxon>
        <taxon>Chordata</taxon>
        <taxon>Craniata</taxon>
        <taxon>Vertebrata</taxon>
        <taxon>Euteleostomi</taxon>
        <taxon>Coelacanthiformes</taxon>
        <taxon>Coelacanthidae</taxon>
        <taxon>Latimeria</taxon>
    </lineage>
</organism>
<protein>
    <submittedName>
        <fullName evidence="2">Chromosome 3 open reading frame 62</fullName>
    </submittedName>
</protein>
<proteinExistence type="predicted"/>
<sequence>MSEKLRQCRQDLAAALDRAFEDIIVRPSCSKSPDNSCDPKKERQRSPSPSLPNVNALIYKRCPPHFSSSYTKQPLLSPCSPSNGSLVFLPRQISADLNNSLYSMRIPFANKENLIIHPCSLSVEDSCSRKTQCDSDVSMKENFRKDTRSYSVLETNNPSSCPSDEITKDLLDIIESTSITTLEDLTGKLEFENELNRACSRSEGSLFQEELLELFLDDTCSGLTEIETKVEKCRSTEDENIIETVLDMEEDYNLLSCHGHFMD</sequence>
<reference evidence="2" key="2">
    <citation type="submission" date="2025-08" db="UniProtKB">
        <authorList>
            <consortium name="Ensembl"/>
        </authorList>
    </citation>
    <scope>IDENTIFICATION</scope>
</reference>
<dbReference type="Pfam" id="PF15830">
    <property type="entry name" value="DUF4712"/>
    <property type="match status" value="1"/>
</dbReference>
<dbReference type="Proteomes" id="UP000008672">
    <property type="component" value="Unassembled WGS sequence"/>
</dbReference>